<keyword evidence="7 12" id="KW-0863">Zinc-finger</keyword>
<evidence type="ECO:0000313" key="16">
    <source>
        <dbReference type="EMBL" id="GAA5795571.1"/>
    </source>
</evidence>
<evidence type="ECO:0000256" key="4">
    <source>
        <dbReference type="ARBA" id="ARBA00022679"/>
    </source>
</evidence>
<gene>
    <name evidence="16" type="ORF">HPULCUR_000932</name>
</gene>
<evidence type="ECO:0000256" key="8">
    <source>
        <dbReference type="ARBA" id="ARBA00022786"/>
    </source>
</evidence>
<evidence type="ECO:0000256" key="1">
    <source>
        <dbReference type="ARBA" id="ARBA00000900"/>
    </source>
</evidence>
<dbReference type="Gene3D" id="3.30.40.10">
    <property type="entry name" value="Zinc/RING finger domain, C3HC4 (zinc finger)"/>
    <property type="match status" value="1"/>
</dbReference>
<feature type="region of interest" description="Disordered" evidence="13">
    <location>
        <begin position="122"/>
        <end position="167"/>
    </location>
</feature>
<proteinExistence type="predicted"/>
<keyword evidence="17" id="KW-1185">Reference proteome</keyword>
<dbReference type="PANTHER" id="PTHR45977">
    <property type="entry name" value="TARGET OF ERK KINASE MPK-1"/>
    <property type="match status" value="1"/>
</dbReference>
<comment type="subcellular location">
    <subcellularLocation>
        <location evidence="2">Membrane</location>
        <topology evidence="2">Multi-pass membrane protein</topology>
    </subcellularLocation>
</comment>
<keyword evidence="4" id="KW-0808">Transferase</keyword>
<feature type="transmembrane region" description="Helical" evidence="14">
    <location>
        <begin position="75"/>
        <end position="95"/>
    </location>
</feature>
<evidence type="ECO:0000256" key="5">
    <source>
        <dbReference type="ARBA" id="ARBA00022692"/>
    </source>
</evidence>
<evidence type="ECO:0000256" key="12">
    <source>
        <dbReference type="PROSITE-ProRule" id="PRU00175"/>
    </source>
</evidence>
<feature type="compositionally biased region" description="Low complexity" evidence="13">
    <location>
        <begin position="125"/>
        <end position="140"/>
    </location>
</feature>
<evidence type="ECO:0000256" key="6">
    <source>
        <dbReference type="ARBA" id="ARBA00022723"/>
    </source>
</evidence>
<evidence type="ECO:0000256" key="9">
    <source>
        <dbReference type="ARBA" id="ARBA00022833"/>
    </source>
</evidence>
<accession>A0ABP9XL89</accession>
<evidence type="ECO:0000256" key="3">
    <source>
        <dbReference type="ARBA" id="ARBA00012483"/>
    </source>
</evidence>
<dbReference type="SUPFAM" id="SSF57850">
    <property type="entry name" value="RING/U-box"/>
    <property type="match status" value="1"/>
</dbReference>
<evidence type="ECO:0000256" key="7">
    <source>
        <dbReference type="ARBA" id="ARBA00022771"/>
    </source>
</evidence>
<evidence type="ECO:0000259" key="15">
    <source>
        <dbReference type="PROSITE" id="PS50089"/>
    </source>
</evidence>
<name>A0ABP9XL89_9FUNG</name>
<comment type="catalytic activity">
    <reaction evidence="1">
        <text>S-ubiquitinyl-[E2 ubiquitin-conjugating enzyme]-L-cysteine + [acceptor protein]-L-lysine = [E2 ubiquitin-conjugating enzyme]-L-cysteine + N(6)-ubiquitinyl-[acceptor protein]-L-lysine.</text>
        <dbReference type="EC" id="2.3.2.27"/>
    </reaction>
</comment>
<evidence type="ECO:0000256" key="10">
    <source>
        <dbReference type="ARBA" id="ARBA00022989"/>
    </source>
</evidence>
<dbReference type="Proteomes" id="UP001476247">
    <property type="component" value="Unassembled WGS sequence"/>
</dbReference>
<dbReference type="Pfam" id="PF13639">
    <property type="entry name" value="zf-RING_2"/>
    <property type="match status" value="1"/>
</dbReference>
<keyword evidence="10 14" id="KW-1133">Transmembrane helix</keyword>
<evidence type="ECO:0000256" key="2">
    <source>
        <dbReference type="ARBA" id="ARBA00004141"/>
    </source>
</evidence>
<comment type="caution">
    <text evidence="16">The sequence shown here is derived from an EMBL/GenBank/DDBJ whole genome shotgun (WGS) entry which is preliminary data.</text>
</comment>
<dbReference type="PROSITE" id="PS50089">
    <property type="entry name" value="ZF_RING_2"/>
    <property type="match status" value="1"/>
</dbReference>
<evidence type="ECO:0000256" key="11">
    <source>
        <dbReference type="ARBA" id="ARBA00023136"/>
    </source>
</evidence>
<keyword evidence="9" id="KW-0862">Zinc</keyword>
<reference evidence="16 17" key="1">
    <citation type="submission" date="2024-04" db="EMBL/GenBank/DDBJ databases">
        <title>genome sequences of Mucor flavus KT1a and Helicostylum pulchrum KT1b strains isolation_sourced from the surface of a dry-aged beef.</title>
        <authorList>
            <person name="Toyotome T."/>
            <person name="Hosono M."/>
            <person name="Torimaru M."/>
            <person name="Fukuda K."/>
            <person name="Mikami N."/>
        </authorList>
    </citation>
    <scope>NUCLEOTIDE SEQUENCE [LARGE SCALE GENOMIC DNA]</scope>
    <source>
        <strain evidence="16 17">KT1b</strain>
    </source>
</reference>
<feature type="transmembrane region" description="Helical" evidence="14">
    <location>
        <begin position="41"/>
        <end position="63"/>
    </location>
</feature>
<dbReference type="InterPro" id="IPR001841">
    <property type="entry name" value="Znf_RING"/>
</dbReference>
<dbReference type="PANTHER" id="PTHR45977:SF4">
    <property type="entry name" value="RING-TYPE DOMAIN-CONTAINING PROTEIN"/>
    <property type="match status" value="1"/>
</dbReference>
<keyword evidence="6" id="KW-0479">Metal-binding</keyword>
<sequence>MEASPSSNQVLAEPTHDASPRTVRTNWLLFAWSQISGATKVILLVSIALSLFQITTTIVILVIGSRQSLACERPFQLYLIIFVVRVGLSLPLSIYQHLFMPRRRRGPSTRIRINNNNAAVTIPAETHASTEQSTSTTTNHHTTEDLTDQENRPQPATIVSGWTERKPNDSLPKTNKYLTIPKLEDAVCTICLSEYENDELVCKLWCDHHYHYSCVTEWLGLNSKCPLCKRDFRGKDFVNQDSDDEEEQV</sequence>
<evidence type="ECO:0000313" key="17">
    <source>
        <dbReference type="Proteomes" id="UP001476247"/>
    </source>
</evidence>
<evidence type="ECO:0000256" key="14">
    <source>
        <dbReference type="SAM" id="Phobius"/>
    </source>
</evidence>
<dbReference type="EC" id="2.3.2.27" evidence="3"/>
<keyword evidence="8" id="KW-0833">Ubl conjugation pathway</keyword>
<feature type="domain" description="RING-type" evidence="15">
    <location>
        <begin position="188"/>
        <end position="229"/>
    </location>
</feature>
<dbReference type="EMBL" id="BAABUJ010000005">
    <property type="protein sequence ID" value="GAA5795571.1"/>
    <property type="molecule type" value="Genomic_DNA"/>
</dbReference>
<evidence type="ECO:0000256" key="13">
    <source>
        <dbReference type="SAM" id="MobiDB-lite"/>
    </source>
</evidence>
<dbReference type="SMART" id="SM00184">
    <property type="entry name" value="RING"/>
    <property type="match status" value="1"/>
</dbReference>
<protein>
    <recommendedName>
        <fullName evidence="3">RING-type E3 ubiquitin transferase</fullName>
        <ecNumber evidence="3">2.3.2.27</ecNumber>
    </recommendedName>
</protein>
<organism evidence="16 17">
    <name type="scientific">Helicostylum pulchrum</name>
    <dbReference type="NCBI Taxonomy" id="562976"/>
    <lineage>
        <taxon>Eukaryota</taxon>
        <taxon>Fungi</taxon>
        <taxon>Fungi incertae sedis</taxon>
        <taxon>Mucoromycota</taxon>
        <taxon>Mucoromycotina</taxon>
        <taxon>Mucoromycetes</taxon>
        <taxon>Mucorales</taxon>
        <taxon>Mucorineae</taxon>
        <taxon>Mucoraceae</taxon>
        <taxon>Helicostylum</taxon>
    </lineage>
</organism>
<keyword evidence="5 14" id="KW-0812">Transmembrane</keyword>
<keyword evidence="11 14" id="KW-0472">Membrane</keyword>
<dbReference type="InterPro" id="IPR013083">
    <property type="entry name" value="Znf_RING/FYVE/PHD"/>
</dbReference>